<accession>A0A3N0GWF2</accession>
<dbReference type="EMBL" id="RJSF01000007">
    <property type="protein sequence ID" value="RNM16749.1"/>
    <property type="molecule type" value="Genomic_DNA"/>
</dbReference>
<dbReference type="SUPFAM" id="SSF54427">
    <property type="entry name" value="NTF2-like"/>
    <property type="match status" value="1"/>
</dbReference>
<name>A0A3N0GWF2_9ACTN</name>
<evidence type="ECO:0000313" key="2">
    <source>
        <dbReference type="EMBL" id="RNM16749.1"/>
    </source>
</evidence>
<dbReference type="InterPro" id="IPR037401">
    <property type="entry name" value="SnoaL-like"/>
</dbReference>
<comment type="caution">
    <text evidence="2">The sequence shown here is derived from an EMBL/GenBank/DDBJ whole genome shotgun (WGS) entry which is preliminary data.</text>
</comment>
<reference evidence="2 3" key="1">
    <citation type="submission" date="2018-11" db="EMBL/GenBank/DDBJ databases">
        <authorList>
            <person name="Li F."/>
        </authorList>
    </citation>
    <scope>NUCLEOTIDE SEQUENCE [LARGE SCALE GENOMIC DNA]</scope>
    <source>
        <strain evidence="2 3">Gsoil 818</strain>
    </source>
</reference>
<dbReference type="InterPro" id="IPR032710">
    <property type="entry name" value="NTF2-like_dom_sf"/>
</dbReference>
<evidence type="ECO:0000313" key="3">
    <source>
        <dbReference type="Proteomes" id="UP000279994"/>
    </source>
</evidence>
<protein>
    <submittedName>
        <fullName evidence="2">Nuclear transport factor 2 family protein</fullName>
    </submittedName>
</protein>
<sequence>MRMTARPTAAYGSSMDRTTAQRWLDSYVAAWLSYEPEAIGALFSDDVEYRYHPSDEPIVGRAAVVASWLGESEAEGASTRDAPGTYEAAYAPIAVDGDVVVATGTSTYREAPDGPVAKIYDNCFVIRFDADGRCRAFTEYYVKRA</sequence>
<dbReference type="Pfam" id="PF12680">
    <property type="entry name" value="SnoaL_2"/>
    <property type="match status" value="1"/>
</dbReference>
<proteinExistence type="predicted"/>
<dbReference type="OrthoDB" id="8526151at2"/>
<dbReference type="Proteomes" id="UP000279994">
    <property type="component" value="Unassembled WGS sequence"/>
</dbReference>
<gene>
    <name evidence="2" type="ORF">EFL26_04350</name>
</gene>
<feature type="domain" description="SnoaL-like" evidence="1">
    <location>
        <begin position="26"/>
        <end position="134"/>
    </location>
</feature>
<keyword evidence="3" id="KW-1185">Reference proteome</keyword>
<organism evidence="2 3">
    <name type="scientific">Nocardioides pocheonensis</name>
    <dbReference type="NCBI Taxonomy" id="661485"/>
    <lineage>
        <taxon>Bacteria</taxon>
        <taxon>Bacillati</taxon>
        <taxon>Actinomycetota</taxon>
        <taxon>Actinomycetes</taxon>
        <taxon>Propionibacteriales</taxon>
        <taxon>Nocardioidaceae</taxon>
        <taxon>Nocardioides</taxon>
    </lineage>
</organism>
<evidence type="ECO:0000259" key="1">
    <source>
        <dbReference type="Pfam" id="PF12680"/>
    </source>
</evidence>
<dbReference type="Gene3D" id="3.10.450.50">
    <property type="match status" value="1"/>
</dbReference>
<dbReference type="AlphaFoldDB" id="A0A3N0GWF2"/>